<keyword evidence="4" id="KW-0539">Nucleus</keyword>
<feature type="domain" description="GINS subunit" evidence="6">
    <location>
        <begin position="71"/>
        <end position="131"/>
    </location>
</feature>
<evidence type="ECO:0000256" key="2">
    <source>
        <dbReference type="ARBA" id="ARBA00006677"/>
    </source>
</evidence>
<name>A0A812YLG6_9DINO</name>
<dbReference type="GO" id="GO:0000811">
    <property type="term" value="C:GINS complex"/>
    <property type="evidence" value="ECO:0007669"/>
    <property type="project" value="InterPro"/>
</dbReference>
<dbReference type="SUPFAM" id="SSF158573">
    <property type="entry name" value="GINS helical bundle-like"/>
    <property type="match status" value="1"/>
</dbReference>
<keyword evidence="3" id="KW-0235">DNA replication</keyword>
<dbReference type="InterPro" id="IPR005339">
    <property type="entry name" value="GINS_Psf1"/>
</dbReference>
<accession>A0A812YLG6</accession>
<sequence length="216" mass="24961">MPAPTLHGHTAIGLLQDLKRSRWLPQFNEKDVKKVIEEIRQDNAEMKRMARESDDQNENEVLSGMYLYDELMHRNKRMVLCYLNYRAETIEKLRWQVGLMMPPDKLGKLHEAEKQYLKNYINSLDKYMKRYTPDCKLPLDLTADAGQAPNDGLHVKVRVLKADPTMEGIQSLESGPLRFRPGTQMLVKRSDVEHLIRAGKVMQVRSYKSDTVGGGF</sequence>
<reference evidence="7" key="1">
    <citation type="submission" date="2021-02" db="EMBL/GenBank/DDBJ databases">
        <authorList>
            <person name="Dougan E. K."/>
            <person name="Rhodes N."/>
            <person name="Thang M."/>
            <person name="Chan C."/>
        </authorList>
    </citation>
    <scope>NUCLEOTIDE SEQUENCE</scope>
</reference>
<protein>
    <submittedName>
        <fullName evidence="7">Gins1 protein</fullName>
    </submittedName>
</protein>
<dbReference type="Pfam" id="PF05916">
    <property type="entry name" value="Sld5"/>
    <property type="match status" value="1"/>
</dbReference>
<dbReference type="CDD" id="cd11710">
    <property type="entry name" value="GINS_A_psf1"/>
    <property type="match status" value="1"/>
</dbReference>
<evidence type="ECO:0000256" key="1">
    <source>
        <dbReference type="ARBA" id="ARBA00004123"/>
    </source>
</evidence>
<dbReference type="InterPro" id="IPR036224">
    <property type="entry name" value="GINS_bundle-like_dom_sf"/>
</dbReference>
<evidence type="ECO:0000313" key="7">
    <source>
        <dbReference type="EMBL" id="CAE7776038.1"/>
    </source>
</evidence>
<keyword evidence="5" id="KW-0175">Coiled coil</keyword>
<dbReference type="Gene3D" id="1.20.58.1030">
    <property type="match status" value="1"/>
</dbReference>
<dbReference type="PANTHER" id="PTHR12914">
    <property type="entry name" value="PARTNER OF SLD5"/>
    <property type="match status" value="1"/>
</dbReference>
<proteinExistence type="inferred from homology"/>
<feature type="coiled-coil region" evidence="5">
    <location>
        <begin position="32"/>
        <end position="59"/>
    </location>
</feature>
<dbReference type="EMBL" id="CAJNJA010041561">
    <property type="protein sequence ID" value="CAE7776038.1"/>
    <property type="molecule type" value="Genomic_DNA"/>
</dbReference>
<dbReference type="AlphaFoldDB" id="A0A812YLG6"/>
<dbReference type="PANTHER" id="PTHR12914:SF2">
    <property type="entry name" value="DNA REPLICATION COMPLEX GINS PROTEIN PSF1"/>
    <property type="match status" value="1"/>
</dbReference>
<evidence type="ECO:0000256" key="3">
    <source>
        <dbReference type="ARBA" id="ARBA00022705"/>
    </source>
</evidence>
<comment type="subcellular location">
    <subcellularLocation>
        <location evidence="1">Nucleus</location>
    </subcellularLocation>
</comment>
<evidence type="ECO:0000259" key="6">
    <source>
        <dbReference type="Pfam" id="PF05916"/>
    </source>
</evidence>
<evidence type="ECO:0000256" key="4">
    <source>
        <dbReference type="ARBA" id="ARBA00023242"/>
    </source>
</evidence>
<dbReference type="InterPro" id="IPR021151">
    <property type="entry name" value="GINS_A"/>
</dbReference>
<organism evidence="7 8">
    <name type="scientific">Symbiodinium necroappetens</name>
    <dbReference type="NCBI Taxonomy" id="1628268"/>
    <lineage>
        <taxon>Eukaryota</taxon>
        <taxon>Sar</taxon>
        <taxon>Alveolata</taxon>
        <taxon>Dinophyceae</taxon>
        <taxon>Suessiales</taxon>
        <taxon>Symbiodiniaceae</taxon>
        <taxon>Symbiodinium</taxon>
    </lineage>
</organism>
<comment type="caution">
    <text evidence="7">The sequence shown here is derived from an EMBL/GenBank/DDBJ whole genome shotgun (WGS) entry which is preliminary data.</text>
</comment>
<evidence type="ECO:0000256" key="5">
    <source>
        <dbReference type="SAM" id="Coils"/>
    </source>
</evidence>
<gene>
    <name evidence="7" type="primary">gins1</name>
    <name evidence="7" type="ORF">SNEC2469_LOCUS22710</name>
</gene>
<dbReference type="GO" id="GO:1902983">
    <property type="term" value="P:DNA strand elongation involved in mitotic DNA replication"/>
    <property type="evidence" value="ECO:0007669"/>
    <property type="project" value="TreeGrafter"/>
</dbReference>
<dbReference type="Proteomes" id="UP000601435">
    <property type="component" value="Unassembled WGS sequence"/>
</dbReference>
<comment type="similarity">
    <text evidence="2">Belongs to the GINS1/PSF1 family.</text>
</comment>
<evidence type="ECO:0000313" key="8">
    <source>
        <dbReference type="Proteomes" id="UP000601435"/>
    </source>
</evidence>
<keyword evidence="8" id="KW-1185">Reference proteome</keyword>
<dbReference type="OrthoDB" id="10252587at2759"/>